<evidence type="ECO:0000313" key="2">
    <source>
        <dbReference type="Proteomes" id="UP000823641"/>
    </source>
</evidence>
<dbReference type="InterPro" id="IPR019004">
    <property type="entry name" value="YqeY/Aim41"/>
</dbReference>
<accession>A0A9D9HV14</accession>
<evidence type="ECO:0000313" key="1">
    <source>
        <dbReference type="EMBL" id="MBO8460418.1"/>
    </source>
</evidence>
<proteinExistence type="predicted"/>
<dbReference type="Pfam" id="PF09424">
    <property type="entry name" value="YqeY"/>
    <property type="match status" value="1"/>
</dbReference>
<dbReference type="Gene3D" id="1.10.10.410">
    <property type="match status" value="1"/>
</dbReference>
<dbReference type="InterPro" id="IPR023168">
    <property type="entry name" value="GatB_Yqey_C_2"/>
</dbReference>
<protein>
    <submittedName>
        <fullName evidence="1">GatB/YqeY domain-containing protein</fullName>
    </submittedName>
</protein>
<comment type="caution">
    <text evidence="1">The sequence shown here is derived from an EMBL/GenBank/DDBJ whole genome shotgun (WGS) entry which is preliminary data.</text>
</comment>
<dbReference type="InterPro" id="IPR042184">
    <property type="entry name" value="YqeY/Aim41_N"/>
</dbReference>
<reference evidence="1" key="2">
    <citation type="journal article" date="2021" name="PeerJ">
        <title>Extensive microbial diversity within the chicken gut microbiome revealed by metagenomics and culture.</title>
        <authorList>
            <person name="Gilroy R."/>
            <person name="Ravi A."/>
            <person name="Getino M."/>
            <person name="Pursley I."/>
            <person name="Horton D.L."/>
            <person name="Alikhan N.F."/>
            <person name="Baker D."/>
            <person name="Gharbi K."/>
            <person name="Hall N."/>
            <person name="Watson M."/>
            <person name="Adriaenssens E.M."/>
            <person name="Foster-Nyarko E."/>
            <person name="Jarju S."/>
            <person name="Secka A."/>
            <person name="Antonio M."/>
            <person name="Oren A."/>
            <person name="Chaudhuri R.R."/>
            <person name="La Ragione R."/>
            <person name="Hildebrand F."/>
            <person name="Pallen M.J."/>
        </authorList>
    </citation>
    <scope>NUCLEOTIDE SEQUENCE</scope>
    <source>
        <strain evidence="1">G3-3990</strain>
    </source>
</reference>
<dbReference type="Gene3D" id="1.10.1510.10">
    <property type="entry name" value="Uncharacterised protein YqeY/AIM41 PF09424, N-terminal domain"/>
    <property type="match status" value="1"/>
</dbReference>
<dbReference type="AlphaFoldDB" id="A0A9D9HV14"/>
<dbReference type="SUPFAM" id="SSF89095">
    <property type="entry name" value="GatB/YqeY motif"/>
    <property type="match status" value="1"/>
</dbReference>
<sequence>MNYFDTVSEDIKKAMLAKDKVTLDALRGIKKEFLEAKTAKGSDGELHDDQALKILQKMVKQRKESADMYVAAGRPELAEKEMMEVAVIEKYLPAQMSEEELESAVKGIVERVGAKSPQEMGKVMGVASKELSGKAEGKQIAEMVKKVLAGM</sequence>
<dbReference type="Proteomes" id="UP000823641">
    <property type="component" value="Unassembled WGS sequence"/>
</dbReference>
<dbReference type="PANTHER" id="PTHR28055">
    <property type="entry name" value="ALTERED INHERITANCE OF MITOCHONDRIA PROTEIN 41, MITOCHONDRIAL"/>
    <property type="match status" value="1"/>
</dbReference>
<dbReference type="InterPro" id="IPR003789">
    <property type="entry name" value="Asn/Gln_tRNA_amidoTrase-B-like"/>
</dbReference>
<name>A0A9D9HV14_9BACT</name>
<dbReference type="EMBL" id="JADIMG010000084">
    <property type="protein sequence ID" value="MBO8460418.1"/>
    <property type="molecule type" value="Genomic_DNA"/>
</dbReference>
<reference evidence="1" key="1">
    <citation type="submission" date="2020-10" db="EMBL/GenBank/DDBJ databases">
        <authorList>
            <person name="Gilroy R."/>
        </authorList>
    </citation>
    <scope>NUCLEOTIDE SEQUENCE</scope>
    <source>
        <strain evidence="1">G3-3990</strain>
    </source>
</reference>
<dbReference type="GO" id="GO:0016884">
    <property type="term" value="F:carbon-nitrogen ligase activity, with glutamine as amido-N-donor"/>
    <property type="evidence" value="ECO:0007669"/>
    <property type="project" value="InterPro"/>
</dbReference>
<organism evidence="1 2">
    <name type="scientific">Candidatus Gallipaludibacter merdavium</name>
    <dbReference type="NCBI Taxonomy" id="2840839"/>
    <lineage>
        <taxon>Bacteria</taxon>
        <taxon>Pseudomonadati</taxon>
        <taxon>Bacteroidota</taxon>
        <taxon>Bacteroidia</taxon>
        <taxon>Bacteroidales</taxon>
        <taxon>Candidatus Gallipaludibacter</taxon>
    </lineage>
</organism>
<gene>
    <name evidence="1" type="ORF">IAA73_08820</name>
</gene>
<dbReference type="PANTHER" id="PTHR28055:SF1">
    <property type="entry name" value="ALTERED INHERITANCE OF MITOCHONDRIA PROTEIN 41, MITOCHONDRIAL"/>
    <property type="match status" value="1"/>
</dbReference>